<comment type="caution">
    <text evidence="14">The sequence shown here is derived from an EMBL/GenBank/DDBJ whole genome shotgun (WGS) entry which is preliminary data.</text>
</comment>
<proteinExistence type="inferred from homology"/>
<evidence type="ECO:0000313" key="15">
    <source>
        <dbReference type="Proteomes" id="UP001190700"/>
    </source>
</evidence>
<keyword evidence="10 13" id="KW-0472">Membrane</keyword>
<comment type="similarity">
    <text evidence="2">Belongs to the TMEM38 family.</text>
</comment>
<reference evidence="14 15" key="1">
    <citation type="journal article" date="2015" name="Genome Biol. Evol.">
        <title>Comparative Genomics of a Bacterivorous Green Alga Reveals Evolutionary Causalities and Consequences of Phago-Mixotrophic Mode of Nutrition.</title>
        <authorList>
            <person name="Burns J.A."/>
            <person name="Paasch A."/>
            <person name="Narechania A."/>
            <person name="Kim E."/>
        </authorList>
    </citation>
    <scope>NUCLEOTIDE SEQUENCE [LARGE SCALE GENOMIC DNA]</scope>
    <source>
        <strain evidence="14 15">PLY_AMNH</strain>
    </source>
</reference>
<dbReference type="Pfam" id="PF05197">
    <property type="entry name" value="TRIC"/>
    <property type="match status" value="1"/>
</dbReference>
<name>A0AAE0FSQ8_9CHLO</name>
<keyword evidence="7" id="KW-0630">Potassium</keyword>
<keyword evidence="9" id="KW-0406">Ion transport</keyword>
<dbReference type="GO" id="GO:0042802">
    <property type="term" value="F:identical protein binding"/>
    <property type="evidence" value="ECO:0007669"/>
    <property type="project" value="InterPro"/>
</dbReference>
<sequence>MATLQAAIEWLDGLTASATDYVGEVAQNVNTTAGEALAPLVLPLQEPLLQSNVLSKFPLYMLVLGHCLFMANLFRAVYRPFWLAGLVLSFFGTFGGGILTAYLWATPTTLVFGSASNMFVSTHVVCWWLMNYSPGDFFHKLFNLAIPFKVFCACASTYLRVNLIIDNIDACLSKFPDNFWAPIFIGIVSGSGGKYISDAAQLLFMPFLERPAPELLVPTAATVSAFVIASAHLILVHGLAIVPSEVSAALVVSVFLAETVTAQLFMPLNWTTTLYRYFRFVLNIPTPETPATRGVKLEGDKNTPAVSDTRKRK</sequence>
<keyword evidence="15" id="KW-1185">Reference proteome</keyword>
<keyword evidence="11" id="KW-0407">Ion channel</keyword>
<evidence type="ECO:0000256" key="4">
    <source>
        <dbReference type="ARBA" id="ARBA00022538"/>
    </source>
</evidence>
<protein>
    <submittedName>
        <fullName evidence="14">Uncharacterized protein</fullName>
    </submittedName>
</protein>
<feature type="transmembrane region" description="Helical" evidence="13">
    <location>
        <begin position="216"/>
        <end position="242"/>
    </location>
</feature>
<dbReference type="EMBL" id="LGRX02013976">
    <property type="protein sequence ID" value="KAK3265357.1"/>
    <property type="molecule type" value="Genomic_DNA"/>
</dbReference>
<evidence type="ECO:0000256" key="7">
    <source>
        <dbReference type="ARBA" id="ARBA00022958"/>
    </source>
</evidence>
<feature type="transmembrane region" description="Helical" evidence="13">
    <location>
        <begin position="141"/>
        <end position="159"/>
    </location>
</feature>
<comment type="subcellular location">
    <subcellularLocation>
        <location evidence="1">Endomembrane system</location>
        <topology evidence="1">Multi-pass membrane protein</topology>
    </subcellularLocation>
</comment>
<dbReference type="InterPro" id="IPR007866">
    <property type="entry name" value="TRIC_channel"/>
</dbReference>
<evidence type="ECO:0000256" key="13">
    <source>
        <dbReference type="SAM" id="Phobius"/>
    </source>
</evidence>
<accession>A0AAE0FSQ8</accession>
<feature type="transmembrane region" description="Helical" evidence="13">
    <location>
        <begin position="81"/>
        <end position="104"/>
    </location>
</feature>
<dbReference type="GO" id="GO:0012505">
    <property type="term" value="C:endomembrane system"/>
    <property type="evidence" value="ECO:0007669"/>
    <property type="project" value="UniProtKB-SubCell"/>
</dbReference>
<keyword evidence="8 13" id="KW-1133">Transmembrane helix</keyword>
<evidence type="ECO:0000256" key="12">
    <source>
        <dbReference type="SAM" id="MobiDB-lite"/>
    </source>
</evidence>
<keyword evidence="4" id="KW-0633">Potassium transport</keyword>
<evidence type="ECO:0000256" key="11">
    <source>
        <dbReference type="ARBA" id="ARBA00023303"/>
    </source>
</evidence>
<evidence type="ECO:0000256" key="3">
    <source>
        <dbReference type="ARBA" id="ARBA00022448"/>
    </source>
</evidence>
<evidence type="ECO:0000256" key="5">
    <source>
        <dbReference type="ARBA" id="ARBA00022692"/>
    </source>
</evidence>
<evidence type="ECO:0000256" key="8">
    <source>
        <dbReference type="ARBA" id="ARBA00022989"/>
    </source>
</evidence>
<evidence type="ECO:0000256" key="9">
    <source>
        <dbReference type="ARBA" id="ARBA00023065"/>
    </source>
</evidence>
<dbReference type="PANTHER" id="PTHR12454">
    <property type="entry name" value="TRIMERIC INTRACELLULAR CATION CHANNEL"/>
    <property type="match status" value="1"/>
</dbReference>
<evidence type="ECO:0000256" key="10">
    <source>
        <dbReference type="ARBA" id="ARBA00023136"/>
    </source>
</evidence>
<evidence type="ECO:0000313" key="14">
    <source>
        <dbReference type="EMBL" id="KAK3265357.1"/>
    </source>
</evidence>
<gene>
    <name evidence="14" type="ORF">CYMTET_25952</name>
</gene>
<feature type="transmembrane region" description="Helical" evidence="13">
    <location>
        <begin position="110"/>
        <end position="129"/>
    </location>
</feature>
<dbReference type="Proteomes" id="UP001190700">
    <property type="component" value="Unassembled WGS sequence"/>
</dbReference>
<keyword evidence="3" id="KW-0813">Transport</keyword>
<keyword evidence="6" id="KW-0631">Potassium channel</keyword>
<dbReference type="GO" id="GO:0016020">
    <property type="term" value="C:membrane"/>
    <property type="evidence" value="ECO:0007669"/>
    <property type="project" value="InterPro"/>
</dbReference>
<organism evidence="14 15">
    <name type="scientific">Cymbomonas tetramitiformis</name>
    <dbReference type="NCBI Taxonomy" id="36881"/>
    <lineage>
        <taxon>Eukaryota</taxon>
        <taxon>Viridiplantae</taxon>
        <taxon>Chlorophyta</taxon>
        <taxon>Pyramimonadophyceae</taxon>
        <taxon>Pyramimonadales</taxon>
        <taxon>Pyramimonadaceae</taxon>
        <taxon>Cymbomonas</taxon>
    </lineage>
</organism>
<feature type="region of interest" description="Disordered" evidence="12">
    <location>
        <begin position="292"/>
        <end position="313"/>
    </location>
</feature>
<feature type="transmembrane region" description="Helical" evidence="13">
    <location>
        <begin position="248"/>
        <end position="270"/>
    </location>
</feature>
<dbReference type="PANTHER" id="PTHR12454:SF11">
    <property type="entry name" value="GH25683P"/>
    <property type="match status" value="1"/>
</dbReference>
<evidence type="ECO:0000256" key="2">
    <source>
        <dbReference type="ARBA" id="ARBA00005766"/>
    </source>
</evidence>
<feature type="transmembrane region" description="Helical" evidence="13">
    <location>
        <begin position="179"/>
        <end position="196"/>
    </location>
</feature>
<keyword evidence="5 13" id="KW-0812">Transmembrane</keyword>
<dbReference type="GO" id="GO:0005267">
    <property type="term" value="F:potassium channel activity"/>
    <property type="evidence" value="ECO:0007669"/>
    <property type="project" value="UniProtKB-KW"/>
</dbReference>
<dbReference type="AlphaFoldDB" id="A0AAE0FSQ8"/>
<feature type="transmembrane region" description="Helical" evidence="13">
    <location>
        <begin position="57"/>
        <end position="74"/>
    </location>
</feature>
<evidence type="ECO:0000256" key="6">
    <source>
        <dbReference type="ARBA" id="ARBA00022826"/>
    </source>
</evidence>
<evidence type="ECO:0000256" key="1">
    <source>
        <dbReference type="ARBA" id="ARBA00004127"/>
    </source>
</evidence>